<dbReference type="InParanoid" id="I1CUX4"/>
<sequence>MVITLIVPHPAQSVLAVRGYELKFLQLECLKANINEVKFYRILWRLQISFLSISSMDTFLFFLMIHFKIFEYSIIILIASSKL</sequence>
<evidence type="ECO:0000313" key="2">
    <source>
        <dbReference type="EMBL" id="EIE92254.1"/>
    </source>
</evidence>
<proteinExistence type="predicted"/>
<name>I1CUX4_RHIO9</name>
<gene>
    <name evidence="2" type="ORF">RO3G_17061</name>
</gene>
<evidence type="ECO:0000256" key="1">
    <source>
        <dbReference type="SAM" id="Phobius"/>
    </source>
</evidence>
<protein>
    <submittedName>
        <fullName evidence="2">Uncharacterized protein</fullName>
    </submittedName>
</protein>
<dbReference type="GeneID" id="93624026"/>
<accession>I1CUX4</accession>
<keyword evidence="1" id="KW-0812">Transmembrane</keyword>
<reference evidence="2 3" key="1">
    <citation type="journal article" date="2009" name="PLoS Genet.">
        <title>Genomic analysis of the basal lineage fungus Rhizopus oryzae reveals a whole-genome duplication.</title>
        <authorList>
            <person name="Ma L.-J."/>
            <person name="Ibrahim A.S."/>
            <person name="Skory C."/>
            <person name="Grabherr M.G."/>
            <person name="Burger G."/>
            <person name="Butler M."/>
            <person name="Elias M."/>
            <person name="Idnurm A."/>
            <person name="Lang B.F."/>
            <person name="Sone T."/>
            <person name="Abe A."/>
            <person name="Calvo S.E."/>
            <person name="Corrochano L.M."/>
            <person name="Engels R."/>
            <person name="Fu J."/>
            <person name="Hansberg W."/>
            <person name="Kim J.-M."/>
            <person name="Kodira C.D."/>
            <person name="Koehrsen M.J."/>
            <person name="Liu B."/>
            <person name="Miranda-Saavedra D."/>
            <person name="O'Leary S."/>
            <person name="Ortiz-Castellanos L."/>
            <person name="Poulter R."/>
            <person name="Rodriguez-Romero J."/>
            <person name="Ruiz-Herrera J."/>
            <person name="Shen Y.-Q."/>
            <person name="Zeng Q."/>
            <person name="Galagan J."/>
            <person name="Birren B.W."/>
            <person name="Cuomo C.A."/>
            <person name="Wickes B.L."/>
        </authorList>
    </citation>
    <scope>NUCLEOTIDE SEQUENCE [LARGE SCALE GENOMIC DNA]</scope>
    <source>
        <strain evidence="3">RA 99-880 / ATCC MYA-4621 / FGSC 9543 / NRRL 43880</strain>
    </source>
</reference>
<dbReference type="AlphaFoldDB" id="I1CUX4"/>
<feature type="transmembrane region" description="Helical" evidence="1">
    <location>
        <begin position="59"/>
        <end position="79"/>
    </location>
</feature>
<organism evidence="2 3">
    <name type="scientific">Rhizopus delemar (strain RA 99-880 / ATCC MYA-4621 / FGSC 9543 / NRRL 43880)</name>
    <name type="common">Mucormycosis agent</name>
    <name type="synonym">Rhizopus arrhizus var. delemar</name>
    <dbReference type="NCBI Taxonomy" id="246409"/>
    <lineage>
        <taxon>Eukaryota</taxon>
        <taxon>Fungi</taxon>
        <taxon>Fungi incertae sedis</taxon>
        <taxon>Mucoromycota</taxon>
        <taxon>Mucoromycotina</taxon>
        <taxon>Mucoromycetes</taxon>
        <taxon>Mucorales</taxon>
        <taxon>Mucorineae</taxon>
        <taxon>Rhizopodaceae</taxon>
        <taxon>Rhizopus</taxon>
    </lineage>
</organism>
<keyword evidence="1" id="KW-0472">Membrane</keyword>
<evidence type="ECO:0000313" key="3">
    <source>
        <dbReference type="Proteomes" id="UP000009138"/>
    </source>
</evidence>
<dbReference type="RefSeq" id="XP_067527650.1">
    <property type="nucleotide sequence ID" value="XM_067671645.1"/>
</dbReference>
<dbReference type="Proteomes" id="UP000009138">
    <property type="component" value="Unassembled WGS sequence"/>
</dbReference>
<dbReference type="EMBL" id="CH476755">
    <property type="protein sequence ID" value="EIE92254.1"/>
    <property type="molecule type" value="Genomic_DNA"/>
</dbReference>
<keyword evidence="1" id="KW-1133">Transmembrane helix</keyword>
<dbReference type="VEuPathDB" id="FungiDB:RO3G_17061"/>
<keyword evidence="3" id="KW-1185">Reference proteome</keyword>